<dbReference type="RefSeq" id="WP_072756168.1">
    <property type="nucleotide sequence ID" value="NZ_FQUK01000028.1"/>
</dbReference>
<dbReference type="AlphaFoldDB" id="A0A1M4YKK3"/>
<dbReference type="STRING" id="213588.SAMN02745204_01707"/>
<evidence type="ECO:0000313" key="3">
    <source>
        <dbReference type="Proteomes" id="UP000242857"/>
    </source>
</evidence>
<evidence type="ECO:0008006" key="4">
    <source>
        <dbReference type="Google" id="ProtNLM"/>
    </source>
</evidence>
<accession>A0A1M4YKK3</accession>
<name>A0A1M4YKK3_9GAMM</name>
<keyword evidence="1" id="KW-0732">Signal</keyword>
<protein>
    <recommendedName>
        <fullName evidence="4">DUF4440 domain-containing protein</fullName>
    </recommendedName>
</protein>
<gene>
    <name evidence="2" type="ORF">SAMN02745204_01707</name>
</gene>
<dbReference type="Proteomes" id="UP000242857">
    <property type="component" value="Unassembled WGS sequence"/>
</dbReference>
<feature type="signal peptide" evidence="1">
    <location>
        <begin position="1"/>
        <end position="22"/>
    </location>
</feature>
<keyword evidence="3" id="KW-1185">Reference proteome</keyword>
<evidence type="ECO:0000256" key="1">
    <source>
        <dbReference type="SAM" id="SignalP"/>
    </source>
</evidence>
<proteinExistence type="predicted"/>
<sequence>MPNRYRALLMLWLALLSLPLLAASSRRDALDQAQYAWSAAIRWGDFEGAWGLVDPDVRAAHPLTDIDFSRYRQVQVASYRDLGSSVVGGSQIARDIEITVVNRHTQQVRTVRFQERWRYDPARKTWWQTTGLPDLWQDAD</sequence>
<feature type="chain" id="PRO_5012228861" description="DUF4440 domain-containing protein" evidence="1">
    <location>
        <begin position="23"/>
        <end position="140"/>
    </location>
</feature>
<evidence type="ECO:0000313" key="2">
    <source>
        <dbReference type="EMBL" id="SHF06193.1"/>
    </source>
</evidence>
<dbReference type="EMBL" id="FQUK01000028">
    <property type="protein sequence ID" value="SHF06193.1"/>
    <property type="molecule type" value="Genomic_DNA"/>
</dbReference>
<organism evidence="2 3">
    <name type="scientific">Thermomonas hydrothermalis</name>
    <dbReference type="NCBI Taxonomy" id="213588"/>
    <lineage>
        <taxon>Bacteria</taxon>
        <taxon>Pseudomonadati</taxon>
        <taxon>Pseudomonadota</taxon>
        <taxon>Gammaproteobacteria</taxon>
        <taxon>Lysobacterales</taxon>
        <taxon>Lysobacteraceae</taxon>
        <taxon>Thermomonas</taxon>
    </lineage>
</organism>
<reference evidence="3" key="1">
    <citation type="submission" date="2016-11" db="EMBL/GenBank/DDBJ databases">
        <authorList>
            <person name="Varghese N."/>
            <person name="Submissions S."/>
        </authorList>
    </citation>
    <scope>NUCLEOTIDE SEQUENCE [LARGE SCALE GENOMIC DNA]</scope>
    <source>
        <strain evidence="3">DSM 14834</strain>
    </source>
</reference>